<name>A0A816XAB7_9BILA</name>
<dbReference type="InterPro" id="IPR036259">
    <property type="entry name" value="MFS_trans_sf"/>
</dbReference>
<feature type="transmembrane region" description="Helical" evidence="5">
    <location>
        <begin position="97"/>
        <end position="117"/>
    </location>
</feature>
<dbReference type="EMBL" id="CAJNRE010016244">
    <property type="protein sequence ID" value="CAF2144537.1"/>
    <property type="molecule type" value="Genomic_DNA"/>
</dbReference>
<evidence type="ECO:0000256" key="2">
    <source>
        <dbReference type="ARBA" id="ARBA00022692"/>
    </source>
</evidence>
<dbReference type="Gene3D" id="1.20.120.540">
    <property type="entry name" value="Voltage-gated potassium channels"/>
    <property type="match status" value="1"/>
</dbReference>
<sequence length="123" mass="13231">MALSNIYNQIPKRYLLSLLGFFGLLNAYVLRSNLPITIVAMTTPTLEKSSINTTTILPAAYNWSTIAQGHILSSFYYGYVVAQIPAGFLATRFGGRILFGGSIGLLAFLSLFTPLCAQSGSGT</sequence>
<proteinExistence type="predicted"/>
<keyword evidence="4 5" id="KW-0472">Membrane</keyword>
<dbReference type="GO" id="GO:0022857">
    <property type="term" value="F:transmembrane transporter activity"/>
    <property type="evidence" value="ECO:0007669"/>
    <property type="project" value="TreeGrafter"/>
</dbReference>
<dbReference type="PANTHER" id="PTHR11662">
    <property type="entry name" value="SOLUTE CARRIER FAMILY 17"/>
    <property type="match status" value="1"/>
</dbReference>
<gene>
    <name evidence="6" type="ORF">MBJ925_LOCUS30064</name>
</gene>
<dbReference type="AlphaFoldDB" id="A0A816XAB7"/>
<evidence type="ECO:0000256" key="3">
    <source>
        <dbReference type="ARBA" id="ARBA00022989"/>
    </source>
</evidence>
<protein>
    <recommendedName>
        <fullName evidence="8">Major facilitator superfamily (MFS) profile domain-containing protein</fullName>
    </recommendedName>
</protein>
<keyword evidence="2 5" id="KW-0812">Transmembrane</keyword>
<dbReference type="InterPro" id="IPR050382">
    <property type="entry name" value="MFS_Na/Anion_cotransporter"/>
</dbReference>
<organism evidence="6 7">
    <name type="scientific">Rotaria magnacalcarata</name>
    <dbReference type="NCBI Taxonomy" id="392030"/>
    <lineage>
        <taxon>Eukaryota</taxon>
        <taxon>Metazoa</taxon>
        <taxon>Spiralia</taxon>
        <taxon>Gnathifera</taxon>
        <taxon>Rotifera</taxon>
        <taxon>Eurotatoria</taxon>
        <taxon>Bdelloidea</taxon>
        <taxon>Philodinida</taxon>
        <taxon>Philodinidae</taxon>
        <taxon>Rotaria</taxon>
    </lineage>
</organism>
<evidence type="ECO:0008006" key="8">
    <source>
        <dbReference type="Google" id="ProtNLM"/>
    </source>
</evidence>
<evidence type="ECO:0000256" key="4">
    <source>
        <dbReference type="ARBA" id="ARBA00023136"/>
    </source>
</evidence>
<dbReference type="GO" id="GO:0016020">
    <property type="term" value="C:membrane"/>
    <property type="evidence" value="ECO:0007669"/>
    <property type="project" value="UniProtKB-SubCell"/>
</dbReference>
<comment type="caution">
    <text evidence="6">The sequence shown here is derived from an EMBL/GenBank/DDBJ whole genome shotgun (WGS) entry which is preliminary data.</text>
</comment>
<evidence type="ECO:0000256" key="1">
    <source>
        <dbReference type="ARBA" id="ARBA00004141"/>
    </source>
</evidence>
<dbReference type="SUPFAM" id="SSF103473">
    <property type="entry name" value="MFS general substrate transporter"/>
    <property type="match status" value="1"/>
</dbReference>
<dbReference type="InterPro" id="IPR027378">
    <property type="entry name" value="Nucleotide_channel_N"/>
</dbReference>
<keyword evidence="3 5" id="KW-1133">Transmembrane helix</keyword>
<accession>A0A816XAB7</accession>
<dbReference type="GO" id="GO:0006820">
    <property type="term" value="P:monoatomic anion transport"/>
    <property type="evidence" value="ECO:0007669"/>
    <property type="project" value="TreeGrafter"/>
</dbReference>
<evidence type="ECO:0000313" key="7">
    <source>
        <dbReference type="Proteomes" id="UP000663824"/>
    </source>
</evidence>
<dbReference type="PANTHER" id="PTHR11662:SF455">
    <property type="entry name" value="GH23975P"/>
    <property type="match status" value="1"/>
</dbReference>
<evidence type="ECO:0000313" key="6">
    <source>
        <dbReference type="EMBL" id="CAF2144537.1"/>
    </source>
</evidence>
<comment type="subcellular location">
    <subcellularLocation>
        <location evidence="1">Membrane</location>
        <topology evidence="1">Multi-pass membrane protein</topology>
    </subcellularLocation>
</comment>
<reference evidence="6" key="1">
    <citation type="submission" date="2021-02" db="EMBL/GenBank/DDBJ databases">
        <authorList>
            <person name="Nowell W R."/>
        </authorList>
    </citation>
    <scope>NUCLEOTIDE SEQUENCE</scope>
</reference>
<dbReference type="Proteomes" id="UP000663824">
    <property type="component" value="Unassembled WGS sequence"/>
</dbReference>
<evidence type="ECO:0000256" key="5">
    <source>
        <dbReference type="SAM" id="Phobius"/>
    </source>
</evidence>